<dbReference type="GeneTree" id="ENSGT00940000154835"/>
<dbReference type="FunFam" id="2.30.39.10:FF:000014">
    <property type="entry name" value="Serpin family B member 9"/>
    <property type="match status" value="1"/>
</dbReference>
<dbReference type="GO" id="GO:0090136">
    <property type="term" value="P:epithelial cell-cell adhesion"/>
    <property type="evidence" value="ECO:0007669"/>
    <property type="project" value="Ensembl"/>
</dbReference>
<dbReference type="SMART" id="SM00093">
    <property type="entry name" value="SERPIN"/>
    <property type="match status" value="1"/>
</dbReference>
<dbReference type="InterPro" id="IPR000215">
    <property type="entry name" value="Serpin_fam"/>
</dbReference>
<dbReference type="RefSeq" id="XP_009191143.2">
    <property type="nucleotide sequence ID" value="XM_009192879.2"/>
</dbReference>
<dbReference type="GO" id="GO:0005615">
    <property type="term" value="C:extracellular space"/>
    <property type="evidence" value="ECO:0007669"/>
    <property type="project" value="InterPro"/>
</dbReference>
<dbReference type="PANTHER" id="PTHR11461">
    <property type="entry name" value="SERINE PROTEASE INHIBITOR, SERPIN"/>
    <property type="match status" value="1"/>
</dbReference>
<proteinExistence type="inferred from homology"/>
<feature type="region of interest" description="Disordered" evidence="6">
    <location>
        <begin position="107"/>
        <end position="137"/>
    </location>
</feature>
<comment type="similarity">
    <text evidence="1">Belongs to the serpin family. Ov-serpin subfamily.</text>
</comment>
<dbReference type="CTD" id="5271"/>
<keyword evidence="2" id="KW-0646">Protease inhibitor</keyword>
<reference evidence="8" key="3">
    <citation type="submission" date="2025-09" db="UniProtKB">
        <authorList>
            <consortium name="Ensembl"/>
        </authorList>
    </citation>
    <scope>IDENTIFICATION</scope>
</reference>
<dbReference type="GO" id="GO:0004867">
    <property type="term" value="F:serine-type endopeptidase inhibitor activity"/>
    <property type="evidence" value="ECO:0007669"/>
    <property type="project" value="UniProtKB-KW"/>
</dbReference>
<protein>
    <recommendedName>
        <fullName evidence="5">Serpin B8</fullName>
    </recommendedName>
</protein>
<dbReference type="FunFam" id="3.30.497.10:FF:000018">
    <property type="entry name" value="Serpin family B member 8"/>
    <property type="match status" value="1"/>
</dbReference>
<evidence type="ECO:0000259" key="7">
    <source>
        <dbReference type="SMART" id="SM00093"/>
    </source>
</evidence>
<dbReference type="SUPFAM" id="SSF56574">
    <property type="entry name" value="Serpins"/>
    <property type="match status" value="1"/>
</dbReference>
<evidence type="ECO:0000313" key="8">
    <source>
        <dbReference type="Ensembl" id="ENSPANP00000026006.2"/>
    </source>
</evidence>
<dbReference type="Ensembl" id="ENSPANT00000031360.2">
    <property type="protein sequence ID" value="ENSPANP00000026006.2"/>
    <property type="gene ID" value="ENSPANG00000023943.3"/>
</dbReference>
<evidence type="ECO:0000256" key="4">
    <source>
        <dbReference type="ARBA" id="ARBA00059476"/>
    </source>
</evidence>
<dbReference type="GeneID" id="100137576"/>
<dbReference type="PANTHER" id="PTHR11461:SF166">
    <property type="entry name" value="SERPIN B8"/>
    <property type="match status" value="1"/>
</dbReference>
<evidence type="ECO:0000256" key="1">
    <source>
        <dbReference type="ARBA" id="ARBA00006426"/>
    </source>
</evidence>
<accession>A0A2I3LR96</accession>
<feature type="region of interest" description="Disordered" evidence="6">
    <location>
        <begin position="57"/>
        <end position="85"/>
    </location>
</feature>
<keyword evidence="9" id="KW-1185">Reference proteome</keyword>
<dbReference type="InterPro" id="IPR042185">
    <property type="entry name" value="Serpin_sf_2"/>
</dbReference>
<dbReference type="Gene3D" id="2.30.39.10">
    <property type="entry name" value="Alpha-1-antitrypsin, domain 1"/>
    <property type="match status" value="1"/>
</dbReference>
<dbReference type="Proteomes" id="UP000028761">
    <property type="component" value="Chromosome 19"/>
</dbReference>
<evidence type="ECO:0000256" key="5">
    <source>
        <dbReference type="ARBA" id="ARBA00071177"/>
    </source>
</evidence>
<reference evidence="8 9" key="1">
    <citation type="submission" date="2012-03" db="EMBL/GenBank/DDBJ databases">
        <title>Whole Genome Assembly of Papio anubis.</title>
        <authorList>
            <person name="Liu Y.L."/>
            <person name="Abraham K.A."/>
            <person name="Akbar H.A."/>
            <person name="Ali S.A."/>
            <person name="Anosike U.A."/>
            <person name="Aqrawi P.A."/>
            <person name="Arias F.A."/>
            <person name="Attaway T.A."/>
            <person name="Awwad R.A."/>
            <person name="Babu C.B."/>
            <person name="Bandaranaike D.B."/>
            <person name="Battles P.B."/>
            <person name="Bell A.B."/>
            <person name="Beltran B.B."/>
            <person name="Berhane-Mersha D.B."/>
            <person name="Bess C.B."/>
            <person name="Bickham C.B."/>
            <person name="Bolden T.B."/>
            <person name="Carter K.C."/>
            <person name="Chau D.C."/>
            <person name="Chavez A.C."/>
            <person name="Clerc-Blankenburg K.C."/>
            <person name="Coyle M.C."/>
            <person name="Dao M.D."/>
            <person name="Davila M.L.D."/>
            <person name="Davy-Carroll L.D."/>
            <person name="Denson S.D."/>
            <person name="Dinh H.D."/>
            <person name="Fernandez S.F."/>
            <person name="Fernando P.F."/>
            <person name="Forbes L.F."/>
            <person name="Francis C.F."/>
            <person name="Francisco L.F."/>
            <person name="Fu Q.F."/>
            <person name="Garcia-Iii R.G."/>
            <person name="Garrett T.G."/>
            <person name="Gross S.G."/>
            <person name="Gubbala S.G."/>
            <person name="Hirani K.H."/>
            <person name="Hogues M.H."/>
            <person name="Hollins B.H."/>
            <person name="Jackson L.J."/>
            <person name="Javaid M.J."/>
            <person name="Jhangiani S.J."/>
            <person name="Johnson A.J."/>
            <person name="Johnson B.J."/>
            <person name="Jones J.J."/>
            <person name="Joshi V.J."/>
            <person name="Kalu J.K."/>
            <person name="Khan N.K."/>
            <person name="Korchina V.K."/>
            <person name="Kovar C.K."/>
            <person name="Lago L.L."/>
            <person name="Lara F.L."/>
            <person name="Le T.-K.L."/>
            <person name="Lee S.L."/>
            <person name="Legall-Iii F.L."/>
            <person name="Lemon S.L."/>
            <person name="Liu J.L."/>
            <person name="Liu Y.-S.L."/>
            <person name="Liyanage D.L."/>
            <person name="Lopez J.L."/>
            <person name="Lorensuhewa L.L."/>
            <person name="Mata R.M."/>
            <person name="Mathew T.M."/>
            <person name="Mercado C.M."/>
            <person name="Mercado I.M."/>
            <person name="Morales K.M."/>
            <person name="Morgan M.M."/>
            <person name="Munidasa M.M."/>
            <person name="Ngo D.N."/>
            <person name="Nguyen L.N."/>
            <person name="Nguyen T.N."/>
            <person name="Nguyen N.N."/>
            <person name="Obregon M.O."/>
            <person name="Okwuonu G.O."/>
            <person name="Ongeri F.O."/>
            <person name="Onwere C.O."/>
            <person name="Osifeso I.O."/>
            <person name="Parra A.P."/>
            <person name="Patil S.P."/>
            <person name="Perez A.P."/>
            <person name="Perez Y.P."/>
            <person name="Pham C.P."/>
            <person name="Pu L.-L.P."/>
            <person name="Puazo M.P."/>
            <person name="Quiroz J.Q."/>
            <person name="Rouhana J.R."/>
            <person name="Ruiz M.R."/>
            <person name="Ruiz S.-J.R."/>
            <person name="Saada N.S."/>
            <person name="Santibanez J.S."/>
            <person name="Scheel M.S."/>
            <person name="Schneider B.S."/>
            <person name="Simmons D.S."/>
            <person name="Sisson I.S."/>
            <person name="Tang L.-Y.T."/>
            <person name="Thornton R.T."/>
            <person name="Tisius J.T."/>
            <person name="Toledanes G.T."/>
            <person name="Trejos Z.T."/>
            <person name="Usmani K.U."/>
            <person name="Varghese R.V."/>
            <person name="Vattathil S.V."/>
            <person name="Vee V.V."/>
            <person name="Walker D.W."/>
            <person name="Weissenberger G.W."/>
            <person name="White C.W."/>
            <person name="Williams A.W."/>
            <person name="Woodworth J.W."/>
            <person name="Wright R.W."/>
            <person name="Zhu Y.Z."/>
            <person name="Han Y.H."/>
            <person name="Newsham I.N."/>
            <person name="Nazareth L.N."/>
            <person name="Worley K.W."/>
            <person name="Muzny D.M."/>
            <person name="Rogers J.R."/>
            <person name="Gibbs R.G."/>
        </authorList>
    </citation>
    <scope>NUCLEOTIDE SEQUENCE [LARGE SCALE GENOMIC DNA]</scope>
</reference>
<feature type="compositionally biased region" description="Low complexity" evidence="6">
    <location>
        <begin position="116"/>
        <end position="132"/>
    </location>
</feature>
<organism evidence="8 9">
    <name type="scientific">Papio anubis</name>
    <name type="common">Olive baboon</name>
    <dbReference type="NCBI Taxonomy" id="9555"/>
    <lineage>
        <taxon>Eukaryota</taxon>
        <taxon>Metazoa</taxon>
        <taxon>Chordata</taxon>
        <taxon>Craniata</taxon>
        <taxon>Vertebrata</taxon>
        <taxon>Euteleostomi</taxon>
        <taxon>Mammalia</taxon>
        <taxon>Eutheria</taxon>
        <taxon>Euarchontoglires</taxon>
        <taxon>Primates</taxon>
        <taxon>Haplorrhini</taxon>
        <taxon>Catarrhini</taxon>
        <taxon>Cercopithecidae</taxon>
        <taxon>Cercopithecinae</taxon>
        <taxon>Papio</taxon>
    </lineage>
</organism>
<dbReference type="Gene3D" id="3.30.497.10">
    <property type="entry name" value="Antithrombin, subunit I, domain 2"/>
    <property type="match status" value="1"/>
</dbReference>
<feature type="compositionally biased region" description="Basic residues" evidence="6">
    <location>
        <begin position="57"/>
        <end position="67"/>
    </location>
</feature>
<gene>
    <name evidence="8" type="primary">SERPINB8</name>
</gene>
<sequence length="511" mass="57653">MHNGEETLAFSTGRAVNFQSQVLTLRVLLHAHTRHTGTEHTNPEKQTNLLLSKAFHNHPPRTSHRPSLRCPQTSTQAQRIRDCTGQRNRTVLSHLPEALPSIKADVKHLQRRNTRSSSSSGSSGSNGGSSSSRRPSLMDDLCEANGTFAISLFKILGEEDNSRNVFFSPMSISSALAMVFMGAKGSTAAQMSQALCLYKDGDIHQGFQSLLSEVNRTGTQYLLRTANRLFGEKTCDFLPDFKESCQKFYQAELEELSFAGDTEECRKHINDWVAEKTDGKISEVLDAGTVGPLTKLVLVNAVYFKGKWNEQFDRKYTRGMLFKTNEEKKTVQMMFKEAKFKMGYVDEVHTQVLELPYVEEELSMVILLPDDDTDLAVVEKALTYEKFKAWTNSEKLTKSKVQVFLPRLKLEESYDLEPFLRRLGMIDAFDEAKADFSGMSTKKNVPVSKVAHKCFVEVNEEGTEAAAATAVVRNSRCSRMEPRFCADHPFLFFIRHHKTNCIFFCGRFSSP</sequence>
<name>A0A2I3LR96_PAPAN</name>
<feature type="domain" description="Serpin" evidence="7">
    <location>
        <begin position="150"/>
        <end position="511"/>
    </location>
</feature>
<evidence type="ECO:0000256" key="6">
    <source>
        <dbReference type="SAM" id="MobiDB-lite"/>
    </source>
</evidence>
<dbReference type="GO" id="GO:0005829">
    <property type="term" value="C:cytosol"/>
    <property type="evidence" value="ECO:0007669"/>
    <property type="project" value="Ensembl"/>
</dbReference>
<dbReference type="CDD" id="cd19567">
    <property type="entry name" value="serpinB8_CAP-2"/>
    <property type="match status" value="1"/>
</dbReference>
<dbReference type="InterPro" id="IPR042178">
    <property type="entry name" value="Serpin_sf_1"/>
</dbReference>
<dbReference type="InterPro" id="IPR023796">
    <property type="entry name" value="Serpin_dom"/>
</dbReference>
<dbReference type="AlphaFoldDB" id="A0A2I3LR96"/>
<dbReference type="ExpressionAtlas" id="A0A2I3LR96">
    <property type="expression patterns" value="baseline"/>
</dbReference>
<dbReference type="InterPro" id="IPR023795">
    <property type="entry name" value="Serpin_CS"/>
</dbReference>
<evidence type="ECO:0000256" key="3">
    <source>
        <dbReference type="ARBA" id="ARBA00022900"/>
    </source>
</evidence>
<reference evidence="8" key="2">
    <citation type="submission" date="2025-08" db="UniProtKB">
        <authorList>
            <consortium name="Ensembl"/>
        </authorList>
    </citation>
    <scope>IDENTIFICATION</scope>
</reference>
<dbReference type="InterPro" id="IPR036186">
    <property type="entry name" value="Serpin_sf"/>
</dbReference>
<dbReference type="Pfam" id="PF00079">
    <property type="entry name" value="Serpin"/>
    <property type="match status" value="1"/>
</dbReference>
<evidence type="ECO:0000313" key="9">
    <source>
        <dbReference type="Proteomes" id="UP000028761"/>
    </source>
</evidence>
<dbReference type="Bgee" id="ENSPANG00000023943">
    <property type="expression patterns" value="Expressed in ascending colon and 63 other cell types or tissues"/>
</dbReference>
<dbReference type="PROSITE" id="PS00284">
    <property type="entry name" value="SERPIN"/>
    <property type="match status" value="1"/>
</dbReference>
<keyword evidence="3" id="KW-0722">Serine protease inhibitor</keyword>
<comment type="function">
    <text evidence="4">Has an important role in epithelial desmosome-mediated cell-cell adhesion.</text>
</comment>
<evidence type="ECO:0000256" key="2">
    <source>
        <dbReference type="ARBA" id="ARBA00022690"/>
    </source>
</evidence>